<dbReference type="SUPFAM" id="SSF52540">
    <property type="entry name" value="P-loop containing nucleoside triphosphate hydrolases"/>
    <property type="match status" value="1"/>
</dbReference>
<comment type="caution">
    <text evidence="6">The sequence shown here is derived from an EMBL/GenBank/DDBJ whole genome shotgun (WGS) entry which is preliminary data.</text>
</comment>
<proteinExistence type="predicted"/>
<dbReference type="EMBL" id="WBPG01000014">
    <property type="protein sequence ID" value="KAB2443629.1"/>
    <property type="molecule type" value="Genomic_DNA"/>
</dbReference>
<dbReference type="PANTHER" id="PTHR32071">
    <property type="entry name" value="TRANSCRIPTIONAL REGULATORY PROTEIN"/>
    <property type="match status" value="1"/>
</dbReference>
<keyword evidence="3" id="KW-0805">Transcription regulation</keyword>
<feature type="domain" description="Sigma-54 factor interaction" evidence="5">
    <location>
        <begin position="332"/>
        <end position="563"/>
    </location>
</feature>
<accession>A0A7V7S8Q8</accession>
<keyword evidence="2" id="KW-0067">ATP-binding</keyword>
<evidence type="ECO:0000256" key="4">
    <source>
        <dbReference type="ARBA" id="ARBA00023163"/>
    </source>
</evidence>
<name>A0A7V7S8Q8_9BACI</name>
<keyword evidence="4" id="KW-0804">Transcription</keyword>
<protein>
    <submittedName>
        <fullName evidence="6">AAA domain-containing protein</fullName>
    </submittedName>
</protein>
<dbReference type="PROSITE" id="PS00675">
    <property type="entry name" value="SIGMA54_INTERACT_1"/>
    <property type="match status" value="1"/>
</dbReference>
<organism evidence="6 7">
    <name type="scientific">Bacillus luti</name>
    <dbReference type="NCBI Taxonomy" id="2026191"/>
    <lineage>
        <taxon>Bacteria</taxon>
        <taxon>Bacillati</taxon>
        <taxon>Bacillota</taxon>
        <taxon>Bacilli</taxon>
        <taxon>Bacillales</taxon>
        <taxon>Bacillaceae</taxon>
        <taxon>Bacillus</taxon>
        <taxon>Bacillus cereus group</taxon>
    </lineage>
</organism>
<evidence type="ECO:0000313" key="6">
    <source>
        <dbReference type="EMBL" id="KAB2443629.1"/>
    </source>
</evidence>
<dbReference type="Proteomes" id="UP000470409">
    <property type="component" value="Unassembled WGS sequence"/>
</dbReference>
<dbReference type="Pfam" id="PF25601">
    <property type="entry name" value="AAA_lid_14"/>
    <property type="match status" value="1"/>
</dbReference>
<dbReference type="FunFam" id="3.40.50.300:FF:000006">
    <property type="entry name" value="DNA-binding transcriptional regulator NtrC"/>
    <property type="match status" value="1"/>
</dbReference>
<dbReference type="GO" id="GO:0005524">
    <property type="term" value="F:ATP binding"/>
    <property type="evidence" value="ECO:0007669"/>
    <property type="project" value="UniProtKB-KW"/>
</dbReference>
<dbReference type="Gene3D" id="3.30.450.20">
    <property type="entry name" value="PAS domain"/>
    <property type="match status" value="1"/>
</dbReference>
<dbReference type="InterPro" id="IPR027417">
    <property type="entry name" value="P-loop_NTPase"/>
</dbReference>
<evidence type="ECO:0000259" key="5">
    <source>
        <dbReference type="PROSITE" id="PS50045"/>
    </source>
</evidence>
<dbReference type="SMART" id="SM00382">
    <property type="entry name" value="AAA"/>
    <property type="match status" value="1"/>
</dbReference>
<dbReference type="InterPro" id="IPR025662">
    <property type="entry name" value="Sigma_54_int_dom_ATP-bd_1"/>
</dbReference>
<dbReference type="CDD" id="cd00009">
    <property type="entry name" value="AAA"/>
    <property type="match status" value="1"/>
</dbReference>
<dbReference type="Gene3D" id="1.10.10.10">
    <property type="entry name" value="Winged helix-like DNA-binding domain superfamily/Winged helix DNA-binding domain"/>
    <property type="match status" value="1"/>
</dbReference>
<sequence length="676" mass="76884">MKELTVITFGNNTLHSVIQQIKRYIGKEATIKGYSIEEGVDGDFSGKVVLMTGEPVLRLTSEQVRDASKVIIARRALRYENIEQLFTLKEKTRVLLVNDSKESCLETIQQLKGQGFQSLSFFPYYPGIKIYESCSIAITPGECHLVPNDIPQVIDIGNRQVDITTITEILSELNLLSQRGAVASSEFVSEIIGLTKYLSVLNYKLDHSNLLLTTIFDKFPKALLFCDDQGMITYFNEKTKRMFDGYLLLNANIKDLLGRDFKLQPTYNHEDEIFILHDYTYIVSIDKVEKDGETICYLIEFENYDTLKKIDTVIRSKLKNKKFIARYDFTHLYSRSTKMIKTVELAKKMAKRDSTVLIQGESGTGKELLAQAIHNASLRADQPFVAVNFAALSTSILESELFGYEAGAFTGAKKGGKRGLFEEAHQGTIFMDEIGDAPLDLQVKLLRVLQEGVVRRVGGNEQVPIDIRIVAATNVNLEEKVQEGTFRQDLYYRLNVLPLQTLPLRERREDILLLLHYYINKFSNGGVYHVNEYMEKDTIEFLQHHPWPGNVRELVNVVEYMVNIKMADQKIGISDLPHYVLKEAASQKNPEGKKLSDSMLSEEEHVLMIIYLKFGIGRRKITLELAQRGLKIGEGKVKSIIDTLRIQQLIQVNKGVRGCVVTEEGKKYVNRIFMGK</sequence>
<dbReference type="PANTHER" id="PTHR32071:SF57">
    <property type="entry name" value="C4-DICARBOXYLATE TRANSPORT TRANSCRIPTIONAL REGULATORY PROTEIN DCTD"/>
    <property type="match status" value="1"/>
</dbReference>
<evidence type="ECO:0000256" key="1">
    <source>
        <dbReference type="ARBA" id="ARBA00022741"/>
    </source>
</evidence>
<dbReference type="Gene3D" id="3.40.50.300">
    <property type="entry name" value="P-loop containing nucleotide triphosphate hydrolases"/>
    <property type="match status" value="1"/>
</dbReference>
<dbReference type="InterPro" id="IPR036388">
    <property type="entry name" value="WH-like_DNA-bd_sf"/>
</dbReference>
<gene>
    <name evidence="6" type="ORF">F8163_11225</name>
</gene>
<reference evidence="6 7" key="1">
    <citation type="submission" date="2019-10" db="EMBL/GenBank/DDBJ databases">
        <title>Bacillus from the desert of Cuatro Cinegas, Coahuila.</title>
        <authorList>
            <person name="Olmedo-Alvarez G."/>
            <person name="Saldana S."/>
            <person name="Barcelo D."/>
        </authorList>
    </citation>
    <scope>NUCLEOTIDE SEQUENCE [LARGE SCALE GENOMIC DNA]</scope>
    <source>
        <strain evidence="6 7">CH155b_5T</strain>
    </source>
</reference>
<dbReference type="InterPro" id="IPR003593">
    <property type="entry name" value="AAA+_ATPase"/>
</dbReference>
<dbReference type="RefSeq" id="WP_151625894.1">
    <property type="nucleotide sequence ID" value="NZ_WBPG01000014.1"/>
</dbReference>
<dbReference type="InterPro" id="IPR058031">
    <property type="entry name" value="AAA_lid_NorR"/>
</dbReference>
<dbReference type="PROSITE" id="PS50045">
    <property type="entry name" value="SIGMA54_INTERACT_4"/>
    <property type="match status" value="1"/>
</dbReference>
<dbReference type="InterPro" id="IPR002078">
    <property type="entry name" value="Sigma_54_int"/>
</dbReference>
<dbReference type="GO" id="GO:0006355">
    <property type="term" value="P:regulation of DNA-templated transcription"/>
    <property type="evidence" value="ECO:0007669"/>
    <property type="project" value="InterPro"/>
</dbReference>
<evidence type="ECO:0000313" key="7">
    <source>
        <dbReference type="Proteomes" id="UP000470409"/>
    </source>
</evidence>
<dbReference type="InterPro" id="IPR025944">
    <property type="entry name" value="Sigma_54_int_dom_CS"/>
</dbReference>
<keyword evidence="1" id="KW-0547">Nucleotide-binding</keyword>
<dbReference type="Pfam" id="PF00158">
    <property type="entry name" value="Sigma54_activat"/>
    <property type="match status" value="1"/>
</dbReference>
<evidence type="ECO:0000256" key="3">
    <source>
        <dbReference type="ARBA" id="ARBA00023015"/>
    </source>
</evidence>
<dbReference type="PROSITE" id="PS00688">
    <property type="entry name" value="SIGMA54_INTERACT_3"/>
    <property type="match status" value="1"/>
</dbReference>
<evidence type="ECO:0000256" key="2">
    <source>
        <dbReference type="ARBA" id="ARBA00022840"/>
    </source>
</evidence>
<dbReference type="Gene3D" id="1.10.8.60">
    <property type="match status" value="1"/>
</dbReference>
<dbReference type="AlphaFoldDB" id="A0A7V7S8Q8"/>